<keyword evidence="4 5" id="KW-0472">Membrane</keyword>
<dbReference type="Pfam" id="PF07298">
    <property type="entry name" value="NnrU"/>
    <property type="match status" value="1"/>
</dbReference>
<evidence type="ECO:0000256" key="2">
    <source>
        <dbReference type="ARBA" id="ARBA00022692"/>
    </source>
</evidence>
<keyword evidence="8" id="KW-1185">Reference proteome</keyword>
<keyword evidence="3 5" id="KW-1133">Transmembrane helix</keyword>
<feature type="transmembrane region" description="Helical" evidence="5">
    <location>
        <begin position="163"/>
        <end position="190"/>
    </location>
</feature>
<name>A0A2T1HXZ6_9HYPH</name>
<comment type="caution">
    <text evidence="7">The sequence shown here is derived from an EMBL/GenBank/DDBJ whole genome shotgun (WGS) entry which is preliminary data.</text>
</comment>
<gene>
    <name evidence="7" type="ORF">SLNSH_03535</name>
</gene>
<evidence type="ECO:0000313" key="7">
    <source>
        <dbReference type="EMBL" id="PSC06369.1"/>
    </source>
</evidence>
<feature type="transmembrane region" description="Helical" evidence="5">
    <location>
        <begin position="113"/>
        <end position="138"/>
    </location>
</feature>
<evidence type="ECO:0000259" key="6">
    <source>
        <dbReference type="Pfam" id="PF07298"/>
    </source>
</evidence>
<protein>
    <submittedName>
        <fullName evidence="7">NnrU family protein</fullName>
    </submittedName>
</protein>
<dbReference type="AlphaFoldDB" id="A0A2T1HXZ6"/>
<evidence type="ECO:0000256" key="4">
    <source>
        <dbReference type="ARBA" id="ARBA00023136"/>
    </source>
</evidence>
<dbReference type="EMBL" id="PVZS01000003">
    <property type="protein sequence ID" value="PSC06369.1"/>
    <property type="molecule type" value="Genomic_DNA"/>
</dbReference>
<evidence type="ECO:0000256" key="5">
    <source>
        <dbReference type="SAM" id="Phobius"/>
    </source>
</evidence>
<sequence length="191" mass="20997">MLLLILGLVLLLGAHTFTTRRAARAAAVERLGEGPYKGLYSLVSLLGLALIVYGFRTYREAGYIQVWDPPTGMRHLTLLLMWPAMICLVAAYVPGSIKRVLKHPMLVAVKIWAFAHLLANGDLGSMVLFGSVLAWAVYDRISLKRREQAGEVKIRYGGRLNDVVAVVLGTVLYAVMIFLHPILIGVPVVAF</sequence>
<accession>A0A2T1HXZ6</accession>
<feature type="transmembrane region" description="Helical" evidence="5">
    <location>
        <begin position="76"/>
        <end position="93"/>
    </location>
</feature>
<keyword evidence="2 5" id="KW-0812">Transmembrane</keyword>
<reference evidence="8" key="1">
    <citation type="submission" date="2018-03" db="EMBL/GenBank/DDBJ databases">
        <authorList>
            <person name="Sun L."/>
            <person name="Liu H."/>
            <person name="Chen W."/>
            <person name="Huang K."/>
            <person name="Liu W."/>
            <person name="Gao X."/>
        </authorList>
    </citation>
    <scope>NUCLEOTIDE SEQUENCE [LARGE SCALE GENOMIC DNA]</scope>
    <source>
        <strain evidence="8">SH9</strain>
    </source>
</reference>
<feature type="domain" description="NnrU" evidence="6">
    <location>
        <begin position="3"/>
        <end position="187"/>
    </location>
</feature>
<dbReference type="GO" id="GO:0016020">
    <property type="term" value="C:membrane"/>
    <property type="evidence" value="ECO:0007669"/>
    <property type="project" value="UniProtKB-SubCell"/>
</dbReference>
<dbReference type="RefSeq" id="WP_106335283.1">
    <property type="nucleotide sequence ID" value="NZ_PVZS01000003.1"/>
</dbReference>
<organism evidence="7 8">
    <name type="scientific">Alsobacter soli</name>
    <dbReference type="NCBI Taxonomy" id="2109933"/>
    <lineage>
        <taxon>Bacteria</taxon>
        <taxon>Pseudomonadati</taxon>
        <taxon>Pseudomonadota</taxon>
        <taxon>Alphaproteobacteria</taxon>
        <taxon>Hyphomicrobiales</taxon>
        <taxon>Alsobacteraceae</taxon>
        <taxon>Alsobacter</taxon>
    </lineage>
</organism>
<dbReference type="Proteomes" id="UP000239772">
    <property type="component" value="Unassembled WGS sequence"/>
</dbReference>
<proteinExistence type="predicted"/>
<feature type="transmembrane region" description="Helical" evidence="5">
    <location>
        <begin position="35"/>
        <end position="55"/>
    </location>
</feature>
<evidence type="ECO:0000313" key="8">
    <source>
        <dbReference type="Proteomes" id="UP000239772"/>
    </source>
</evidence>
<dbReference type="InterPro" id="IPR009915">
    <property type="entry name" value="NnrU_dom"/>
</dbReference>
<comment type="subcellular location">
    <subcellularLocation>
        <location evidence="1">Membrane</location>
        <topology evidence="1">Multi-pass membrane protein</topology>
    </subcellularLocation>
</comment>
<evidence type="ECO:0000256" key="1">
    <source>
        <dbReference type="ARBA" id="ARBA00004141"/>
    </source>
</evidence>
<dbReference type="OrthoDB" id="5293641at2"/>
<evidence type="ECO:0000256" key="3">
    <source>
        <dbReference type="ARBA" id="ARBA00022989"/>
    </source>
</evidence>